<evidence type="ECO:0008006" key="4">
    <source>
        <dbReference type="Google" id="ProtNLM"/>
    </source>
</evidence>
<comment type="caution">
    <text evidence="2">The sequence shown here is derived from an EMBL/GenBank/DDBJ whole genome shotgun (WGS) entry which is preliminary data.</text>
</comment>
<gene>
    <name evidence="1" type="ORF">G3I70_03370</name>
    <name evidence="2" type="ORF">G3I70_08360</name>
</gene>
<dbReference type="RefSeq" id="WP_163053167.1">
    <property type="nucleotide sequence ID" value="NZ_JAAGLI010000093.1"/>
</dbReference>
<accession>A0A6L9QAI9</accession>
<evidence type="ECO:0000313" key="2">
    <source>
        <dbReference type="EMBL" id="NEA22500.1"/>
    </source>
</evidence>
<dbReference type="InterPro" id="IPR010982">
    <property type="entry name" value="Lambda_DNA-bd_dom_sf"/>
</dbReference>
<evidence type="ECO:0000313" key="1">
    <source>
        <dbReference type="EMBL" id="NEA21540.1"/>
    </source>
</evidence>
<organism evidence="2 3">
    <name type="scientific">Actinomadura bangladeshensis</name>
    <dbReference type="NCBI Taxonomy" id="453573"/>
    <lineage>
        <taxon>Bacteria</taxon>
        <taxon>Bacillati</taxon>
        <taxon>Actinomycetota</taxon>
        <taxon>Actinomycetes</taxon>
        <taxon>Streptosporangiales</taxon>
        <taxon>Thermomonosporaceae</taxon>
        <taxon>Actinomadura</taxon>
    </lineage>
</organism>
<sequence length="76" mass="8424">MIRPRVDNIRARGRERDLGTDSAIARAAGIDPGGFNRLMRGKTRPGIASIEGLLNAFNDLKFEDLFERVPETADQP</sequence>
<dbReference type="GO" id="GO:0003677">
    <property type="term" value="F:DNA binding"/>
    <property type="evidence" value="ECO:0007669"/>
    <property type="project" value="InterPro"/>
</dbReference>
<evidence type="ECO:0000313" key="3">
    <source>
        <dbReference type="Proteomes" id="UP000475532"/>
    </source>
</evidence>
<dbReference type="SUPFAM" id="SSF47413">
    <property type="entry name" value="lambda repressor-like DNA-binding domains"/>
    <property type="match status" value="1"/>
</dbReference>
<dbReference type="AlphaFoldDB" id="A0A6L9QAI9"/>
<protein>
    <recommendedName>
        <fullName evidence="4">Helix-turn-helix transcriptional regulator</fullName>
    </recommendedName>
</protein>
<dbReference type="Proteomes" id="UP000475532">
    <property type="component" value="Unassembled WGS sequence"/>
</dbReference>
<dbReference type="EMBL" id="JAAGLI010000213">
    <property type="protein sequence ID" value="NEA22500.1"/>
    <property type="molecule type" value="Genomic_DNA"/>
</dbReference>
<proteinExistence type="predicted"/>
<dbReference type="EMBL" id="JAAGLI010000093">
    <property type="protein sequence ID" value="NEA21540.1"/>
    <property type="molecule type" value="Genomic_DNA"/>
</dbReference>
<reference evidence="2 3" key="1">
    <citation type="submission" date="2020-01" db="EMBL/GenBank/DDBJ databases">
        <title>Insect and environment-associated Actinomycetes.</title>
        <authorList>
            <person name="Currrie C."/>
            <person name="Chevrette M."/>
            <person name="Carlson C."/>
            <person name="Stubbendieck R."/>
            <person name="Wendt-Pienkowski E."/>
        </authorList>
    </citation>
    <scope>NUCLEOTIDE SEQUENCE [LARGE SCALE GENOMIC DNA]</scope>
    <source>
        <strain evidence="2 3">SID10258</strain>
    </source>
</reference>
<name>A0A6L9QAI9_9ACTN</name>